<accession>A0A4Q0YHI8</accession>
<proteinExistence type="predicted"/>
<reference evidence="1 2" key="1">
    <citation type="submission" date="2017-10" db="EMBL/GenBank/DDBJ databases">
        <title>Genomics of the genus Arcobacter.</title>
        <authorList>
            <person name="Perez-Cataluna A."/>
            <person name="Figueras M.J."/>
        </authorList>
    </citation>
    <scope>NUCLEOTIDE SEQUENCE [LARGE SCALE GENOMIC DNA]</scope>
    <source>
        <strain evidence="1 2">CECT 8993</strain>
    </source>
</reference>
<dbReference type="AlphaFoldDB" id="A0A4Q0YHI8"/>
<dbReference type="EMBL" id="PDKJ01000006">
    <property type="protein sequence ID" value="RXJ68301.1"/>
    <property type="molecule type" value="Genomic_DNA"/>
</dbReference>
<name>A0A4Q0YHI8_9BACT</name>
<gene>
    <name evidence="1" type="ORF">CRV08_08605</name>
</gene>
<evidence type="ECO:0000313" key="2">
    <source>
        <dbReference type="Proteomes" id="UP000290172"/>
    </source>
</evidence>
<protein>
    <recommendedName>
        <fullName evidence="3">Lipoprotein</fullName>
    </recommendedName>
</protein>
<evidence type="ECO:0000313" key="1">
    <source>
        <dbReference type="EMBL" id="RXJ68301.1"/>
    </source>
</evidence>
<dbReference type="PROSITE" id="PS51257">
    <property type="entry name" value="PROKAR_LIPOPROTEIN"/>
    <property type="match status" value="1"/>
</dbReference>
<sequence length="176" mass="20384">MKKILGIIGVSVLLVGCGNPKEANNENFEKVVNKYLLEKKDNLTCTKVGTRFPIKDDFGIYGNTYKKFVDSGLMKVDAEEYETKDFLTGEMKKKYKKSYDLTEKGKEHLNNGKFCFGTPVVTKVESFTEPTAFMDRTVSEIKYTYKLNDLPKWFNYNKDRKGKLLVFLTDKGWEYE</sequence>
<dbReference type="Proteomes" id="UP000290172">
    <property type="component" value="Unassembled WGS sequence"/>
</dbReference>
<comment type="caution">
    <text evidence="1">The sequence shown here is derived from an EMBL/GenBank/DDBJ whole genome shotgun (WGS) entry which is preliminary data.</text>
</comment>
<dbReference type="RefSeq" id="WP_128981119.1">
    <property type="nucleotide sequence ID" value="NZ_PDKJ01000006.1"/>
</dbReference>
<organism evidence="1 2">
    <name type="scientific">Halarcobacter ebronensis</name>
    <dbReference type="NCBI Taxonomy" id="1462615"/>
    <lineage>
        <taxon>Bacteria</taxon>
        <taxon>Pseudomonadati</taxon>
        <taxon>Campylobacterota</taxon>
        <taxon>Epsilonproteobacteria</taxon>
        <taxon>Campylobacterales</taxon>
        <taxon>Arcobacteraceae</taxon>
        <taxon>Halarcobacter</taxon>
    </lineage>
</organism>
<evidence type="ECO:0008006" key="3">
    <source>
        <dbReference type="Google" id="ProtNLM"/>
    </source>
</evidence>